<dbReference type="CDD" id="cd03220">
    <property type="entry name" value="ABC_KpsT_Wzt"/>
    <property type="match status" value="1"/>
</dbReference>
<evidence type="ECO:0000256" key="3">
    <source>
        <dbReference type="ARBA" id="ARBA00022741"/>
    </source>
</evidence>
<dbReference type="GO" id="GO:0016020">
    <property type="term" value="C:membrane"/>
    <property type="evidence" value="ECO:0007669"/>
    <property type="project" value="InterPro"/>
</dbReference>
<dbReference type="Gene3D" id="2.70.50.60">
    <property type="entry name" value="abc- transporter (atp binding component) like domain"/>
    <property type="match status" value="1"/>
</dbReference>
<sequence>MEDAAVVVDDVSKVFRLYHERNQSLKAAVMRRGRAKYTELQALDHVSFTVPKGKTFGIIGHNGSGKSTMLKCLARILRPDTGTVSTFGKVSALLELGAGFHPELSGRDNVYLNGSILGLSRKQIDARYDEIVSFAFADSGQEDRIDTPVKNYSSGMYVKLGFSVAINVDPDLLLVDEVLTVGDEAFQRKCADKFLELKDSGKTVVIVSHALGTVRDLCDEVALLDHGKLIAIGTPDEVIDTYMGGVETNVRRDGEYGSRWGEGGAEINRIEVLNGGLEPIERISLGQAAVFRIHYRCERPVPKPVFKIEFHTLNGMTVAAGNTRFHDRVPDMIDGEGSLEYHVPNLLLTPGRYDVSVTLFDYEMLHPYDCRHRFHRFEVTGGLPPDVDGVVSLDGTFHGSMLPQQTWYRT</sequence>
<dbReference type="CDD" id="cd10147">
    <property type="entry name" value="Wzt_C-like"/>
    <property type="match status" value="1"/>
</dbReference>
<dbReference type="PANTHER" id="PTHR46743">
    <property type="entry name" value="TEICHOIC ACIDS EXPORT ATP-BINDING PROTEIN TAGH"/>
    <property type="match status" value="1"/>
</dbReference>
<keyword evidence="3" id="KW-0547">Nucleotide-binding</keyword>
<proteinExistence type="inferred from homology"/>
<dbReference type="EMBL" id="CAEZYR010000225">
    <property type="protein sequence ID" value="CAB4775659.1"/>
    <property type="molecule type" value="Genomic_DNA"/>
</dbReference>
<dbReference type="InterPro" id="IPR029439">
    <property type="entry name" value="Wzt_C"/>
</dbReference>
<dbReference type="AlphaFoldDB" id="A0A6J7AVE4"/>
<reference evidence="7" key="1">
    <citation type="submission" date="2020-05" db="EMBL/GenBank/DDBJ databases">
        <authorList>
            <person name="Chiriac C."/>
            <person name="Salcher M."/>
            <person name="Ghai R."/>
            <person name="Kavagutti S V."/>
        </authorList>
    </citation>
    <scope>NUCLEOTIDE SEQUENCE</scope>
</reference>
<dbReference type="PANTHER" id="PTHR46743:SF2">
    <property type="entry name" value="TEICHOIC ACIDS EXPORT ATP-BINDING PROTEIN TAGH"/>
    <property type="match status" value="1"/>
</dbReference>
<evidence type="ECO:0000256" key="4">
    <source>
        <dbReference type="ARBA" id="ARBA00022840"/>
    </source>
</evidence>
<comment type="similarity">
    <text evidence="1">Belongs to the ABC transporter superfamily.</text>
</comment>
<evidence type="ECO:0000259" key="5">
    <source>
        <dbReference type="PROSITE" id="PS50893"/>
    </source>
</evidence>
<dbReference type="InterPro" id="IPR015860">
    <property type="entry name" value="ABC_transpr_TagH-like"/>
</dbReference>
<evidence type="ECO:0000313" key="6">
    <source>
        <dbReference type="EMBL" id="CAB4775659.1"/>
    </source>
</evidence>
<dbReference type="GO" id="GO:0016887">
    <property type="term" value="F:ATP hydrolysis activity"/>
    <property type="evidence" value="ECO:0007669"/>
    <property type="project" value="InterPro"/>
</dbReference>
<dbReference type="InterPro" id="IPR050683">
    <property type="entry name" value="Bact_Polysacc_Export_ATP-bd"/>
</dbReference>
<dbReference type="InterPro" id="IPR027417">
    <property type="entry name" value="P-loop_NTPase"/>
</dbReference>
<accession>A0A6J7AVE4</accession>
<dbReference type="SMART" id="SM00382">
    <property type="entry name" value="AAA"/>
    <property type="match status" value="1"/>
</dbReference>
<dbReference type="GO" id="GO:0005524">
    <property type="term" value="F:ATP binding"/>
    <property type="evidence" value="ECO:0007669"/>
    <property type="project" value="UniProtKB-KW"/>
</dbReference>
<dbReference type="EMBL" id="CAFABA010000228">
    <property type="protein sequence ID" value="CAB4836747.1"/>
    <property type="molecule type" value="Genomic_DNA"/>
</dbReference>
<dbReference type="InterPro" id="IPR003593">
    <property type="entry name" value="AAA+_ATPase"/>
</dbReference>
<dbReference type="Pfam" id="PF00005">
    <property type="entry name" value="ABC_tran"/>
    <property type="match status" value="1"/>
</dbReference>
<protein>
    <submittedName>
        <fullName evidence="7">Unannotated protein</fullName>
    </submittedName>
</protein>
<evidence type="ECO:0000256" key="1">
    <source>
        <dbReference type="ARBA" id="ARBA00005417"/>
    </source>
</evidence>
<dbReference type="Gene3D" id="3.40.50.300">
    <property type="entry name" value="P-loop containing nucleotide triphosphate hydrolases"/>
    <property type="match status" value="1"/>
</dbReference>
<organism evidence="7">
    <name type="scientific">freshwater metagenome</name>
    <dbReference type="NCBI Taxonomy" id="449393"/>
    <lineage>
        <taxon>unclassified sequences</taxon>
        <taxon>metagenomes</taxon>
        <taxon>ecological metagenomes</taxon>
    </lineage>
</organism>
<evidence type="ECO:0000313" key="7">
    <source>
        <dbReference type="EMBL" id="CAB4836747.1"/>
    </source>
</evidence>
<dbReference type="SUPFAM" id="SSF52540">
    <property type="entry name" value="P-loop containing nucleoside triphosphate hydrolases"/>
    <property type="match status" value="1"/>
</dbReference>
<dbReference type="GO" id="GO:0140359">
    <property type="term" value="F:ABC-type transporter activity"/>
    <property type="evidence" value="ECO:0007669"/>
    <property type="project" value="InterPro"/>
</dbReference>
<keyword evidence="2" id="KW-0813">Transport</keyword>
<feature type="domain" description="ABC transporter" evidence="5">
    <location>
        <begin position="6"/>
        <end position="251"/>
    </location>
</feature>
<gene>
    <name evidence="6" type="ORF">UFOPK2754_03348</name>
    <name evidence="7" type="ORF">UFOPK3139_03192</name>
</gene>
<name>A0A6J7AVE4_9ZZZZ</name>
<keyword evidence="4" id="KW-0067">ATP-binding</keyword>
<evidence type="ECO:0000256" key="2">
    <source>
        <dbReference type="ARBA" id="ARBA00022448"/>
    </source>
</evidence>
<dbReference type="PROSITE" id="PS50893">
    <property type="entry name" value="ABC_TRANSPORTER_2"/>
    <property type="match status" value="1"/>
</dbReference>
<dbReference type="Pfam" id="PF14524">
    <property type="entry name" value="Wzt_C"/>
    <property type="match status" value="1"/>
</dbReference>
<dbReference type="InterPro" id="IPR003439">
    <property type="entry name" value="ABC_transporter-like_ATP-bd"/>
</dbReference>